<evidence type="ECO:0000313" key="1">
    <source>
        <dbReference type="EMBL" id="GAG57571.1"/>
    </source>
</evidence>
<gene>
    <name evidence="1" type="ORF">S01H4_13845</name>
</gene>
<dbReference type="EMBL" id="BART01006087">
    <property type="protein sequence ID" value="GAG57571.1"/>
    <property type="molecule type" value="Genomic_DNA"/>
</dbReference>
<organism evidence="1">
    <name type="scientific">marine sediment metagenome</name>
    <dbReference type="NCBI Taxonomy" id="412755"/>
    <lineage>
        <taxon>unclassified sequences</taxon>
        <taxon>metagenomes</taxon>
        <taxon>ecological metagenomes</taxon>
    </lineage>
</organism>
<name>X1ABU2_9ZZZZ</name>
<sequence length="41" mass="4556">MYGMNKKSGIINIIVVNMPSAKAIILVGDKIVDFIVFKFNL</sequence>
<comment type="caution">
    <text evidence="1">The sequence shown here is derived from an EMBL/GenBank/DDBJ whole genome shotgun (WGS) entry which is preliminary data.</text>
</comment>
<accession>X1ABU2</accession>
<protein>
    <submittedName>
        <fullName evidence="1">Uncharacterized protein</fullName>
    </submittedName>
</protein>
<reference evidence="1" key="1">
    <citation type="journal article" date="2014" name="Front. Microbiol.">
        <title>High frequency of phylogenetically diverse reductive dehalogenase-homologous genes in deep subseafloor sedimentary metagenomes.</title>
        <authorList>
            <person name="Kawai M."/>
            <person name="Futagami T."/>
            <person name="Toyoda A."/>
            <person name="Takaki Y."/>
            <person name="Nishi S."/>
            <person name="Hori S."/>
            <person name="Arai W."/>
            <person name="Tsubouchi T."/>
            <person name="Morono Y."/>
            <person name="Uchiyama I."/>
            <person name="Ito T."/>
            <person name="Fujiyama A."/>
            <person name="Inagaki F."/>
            <person name="Takami H."/>
        </authorList>
    </citation>
    <scope>NUCLEOTIDE SEQUENCE</scope>
    <source>
        <strain evidence="1">Expedition CK06-06</strain>
    </source>
</reference>
<proteinExistence type="predicted"/>
<dbReference type="AlphaFoldDB" id="X1ABU2"/>